<evidence type="ECO:0000256" key="4">
    <source>
        <dbReference type="ARBA" id="ARBA00022692"/>
    </source>
</evidence>
<dbReference type="GO" id="GO:0009755">
    <property type="term" value="P:hormone-mediated signaling pathway"/>
    <property type="evidence" value="ECO:0007669"/>
    <property type="project" value="TreeGrafter"/>
</dbReference>
<feature type="domain" description="G-protein coupled receptors family 1 profile" evidence="9">
    <location>
        <begin position="26"/>
        <end position="278"/>
    </location>
</feature>
<keyword evidence="11" id="KW-1185">Reference proteome</keyword>
<feature type="transmembrane region" description="Helical" evidence="8">
    <location>
        <begin position="85"/>
        <end position="110"/>
    </location>
</feature>
<dbReference type="Proteomes" id="UP000094527">
    <property type="component" value="Unassembled WGS sequence"/>
</dbReference>
<protein>
    <submittedName>
        <fullName evidence="10">Lutropin-choriogonadotropic hormone receptor</fullName>
    </submittedName>
</protein>
<evidence type="ECO:0000313" key="10">
    <source>
        <dbReference type="EMBL" id="ODN02343.1"/>
    </source>
</evidence>
<dbReference type="SUPFAM" id="SSF81321">
    <property type="entry name" value="Family A G protein-coupled receptor-like"/>
    <property type="match status" value="1"/>
</dbReference>
<dbReference type="InterPro" id="IPR002131">
    <property type="entry name" value="Gphrmn_rcpt_fam"/>
</dbReference>
<proteinExistence type="inferred from homology"/>
<comment type="subcellular location">
    <subcellularLocation>
        <location evidence="1">Membrane</location>
    </subcellularLocation>
</comment>
<organism evidence="10 11">
    <name type="scientific">Orchesella cincta</name>
    <name type="common">Springtail</name>
    <name type="synonym">Podura cincta</name>
    <dbReference type="NCBI Taxonomy" id="48709"/>
    <lineage>
        <taxon>Eukaryota</taxon>
        <taxon>Metazoa</taxon>
        <taxon>Ecdysozoa</taxon>
        <taxon>Arthropoda</taxon>
        <taxon>Hexapoda</taxon>
        <taxon>Collembola</taxon>
        <taxon>Entomobryomorpha</taxon>
        <taxon>Entomobryoidea</taxon>
        <taxon>Orchesellidae</taxon>
        <taxon>Orchesellinae</taxon>
        <taxon>Orchesella</taxon>
    </lineage>
</organism>
<dbReference type="GO" id="GO:0005886">
    <property type="term" value="C:plasma membrane"/>
    <property type="evidence" value="ECO:0007669"/>
    <property type="project" value="TreeGrafter"/>
</dbReference>
<reference evidence="10 11" key="1">
    <citation type="journal article" date="2016" name="Genome Biol. Evol.">
        <title>Gene Family Evolution Reflects Adaptation to Soil Environmental Stressors in the Genome of the Collembolan Orchesella cincta.</title>
        <authorList>
            <person name="Faddeeva-Vakhrusheva A."/>
            <person name="Derks M.F."/>
            <person name="Anvar S.Y."/>
            <person name="Agamennone V."/>
            <person name="Suring W."/>
            <person name="Smit S."/>
            <person name="van Straalen N.M."/>
            <person name="Roelofs D."/>
        </authorList>
    </citation>
    <scope>NUCLEOTIDE SEQUENCE [LARGE SCALE GENOMIC DNA]</scope>
    <source>
        <tissue evidence="10">Mixed pool</tissue>
    </source>
</reference>
<dbReference type="STRING" id="48709.A0A1D2NAQ9"/>
<dbReference type="InterPro" id="IPR000276">
    <property type="entry name" value="GPCR_Rhodpsn"/>
</dbReference>
<dbReference type="PANTHER" id="PTHR24372:SF74">
    <property type="entry name" value="LP13728P"/>
    <property type="match status" value="1"/>
</dbReference>
<feature type="transmembrane region" description="Helical" evidence="8">
    <location>
        <begin position="130"/>
        <end position="154"/>
    </location>
</feature>
<dbReference type="GO" id="GO:0007189">
    <property type="term" value="P:adenylate cyclase-activating G protein-coupled receptor signaling pathway"/>
    <property type="evidence" value="ECO:0007669"/>
    <property type="project" value="TreeGrafter"/>
</dbReference>
<keyword evidence="3" id="KW-0433">Leucine-rich repeat</keyword>
<dbReference type="Pfam" id="PF00001">
    <property type="entry name" value="7tm_1"/>
    <property type="match status" value="1"/>
</dbReference>
<dbReference type="PROSITE" id="PS50262">
    <property type="entry name" value="G_PROTEIN_RECEP_F1_2"/>
    <property type="match status" value="1"/>
</dbReference>
<keyword evidence="4 8" id="KW-0812">Transmembrane</keyword>
<dbReference type="Gene3D" id="1.20.1070.10">
    <property type="entry name" value="Rhodopsin 7-helix transmembrane proteins"/>
    <property type="match status" value="1"/>
</dbReference>
<comment type="caution">
    <text evidence="10">The sequence shown here is derived from an EMBL/GenBank/DDBJ whole genome shotgun (WGS) entry which is preliminary data.</text>
</comment>
<evidence type="ECO:0000259" key="9">
    <source>
        <dbReference type="PROSITE" id="PS50262"/>
    </source>
</evidence>
<evidence type="ECO:0000256" key="2">
    <source>
        <dbReference type="ARBA" id="ARBA00010663"/>
    </source>
</evidence>
<accession>A0A1D2NAQ9</accession>
<evidence type="ECO:0000256" key="1">
    <source>
        <dbReference type="ARBA" id="ARBA00004370"/>
    </source>
</evidence>
<dbReference type="OrthoDB" id="5981530at2759"/>
<dbReference type="PRINTS" id="PR00237">
    <property type="entry name" value="GPCRRHODOPSN"/>
</dbReference>
<evidence type="ECO:0000256" key="6">
    <source>
        <dbReference type="ARBA" id="ARBA00022989"/>
    </source>
</evidence>
<feature type="transmembrane region" description="Helical" evidence="8">
    <location>
        <begin position="46"/>
        <end position="65"/>
    </location>
</feature>
<evidence type="ECO:0000256" key="8">
    <source>
        <dbReference type="SAM" id="Phobius"/>
    </source>
</evidence>
<evidence type="ECO:0000256" key="7">
    <source>
        <dbReference type="ARBA" id="ARBA00023136"/>
    </source>
</evidence>
<dbReference type="AlphaFoldDB" id="A0A1D2NAQ9"/>
<keyword evidence="10" id="KW-0675">Receptor</keyword>
<keyword evidence="6 8" id="KW-1133">Transmembrane helix</keyword>
<dbReference type="EMBL" id="LJIJ01000115">
    <property type="protein sequence ID" value="ODN02343.1"/>
    <property type="molecule type" value="Genomic_DNA"/>
</dbReference>
<comment type="similarity">
    <text evidence="2">Belongs to the G-protein coupled receptor 1 family.</text>
</comment>
<dbReference type="GO" id="GO:0016500">
    <property type="term" value="F:protein-hormone receptor activity"/>
    <property type="evidence" value="ECO:0007669"/>
    <property type="project" value="InterPro"/>
</dbReference>
<gene>
    <name evidence="10" type="ORF">Ocin01_04331</name>
</gene>
<evidence type="ECO:0000313" key="11">
    <source>
        <dbReference type="Proteomes" id="UP000094527"/>
    </source>
</evidence>
<dbReference type="PRINTS" id="PR00373">
    <property type="entry name" value="GLYCHORMONER"/>
</dbReference>
<keyword evidence="5" id="KW-0677">Repeat</keyword>
<dbReference type="GO" id="GO:0008528">
    <property type="term" value="F:G protein-coupled peptide receptor activity"/>
    <property type="evidence" value="ECO:0007669"/>
    <property type="project" value="TreeGrafter"/>
</dbReference>
<feature type="transmembrane region" description="Helical" evidence="8">
    <location>
        <begin position="20"/>
        <end position="39"/>
    </location>
</feature>
<feature type="transmembrane region" description="Helical" evidence="8">
    <location>
        <begin position="261"/>
        <end position="281"/>
    </location>
</feature>
<feature type="transmembrane region" description="Helical" evidence="8">
    <location>
        <begin position="174"/>
        <end position="197"/>
    </location>
</feature>
<evidence type="ECO:0000256" key="3">
    <source>
        <dbReference type="ARBA" id="ARBA00022614"/>
    </source>
</evidence>
<keyword evidence="7 8" id="KW-0472">Membrane</keyword>
<dbReference type="PANTHER" id="PTHR24372">
    <property type="entry name" value="GLYCOPROTEIN HORMONE RECEPTOR"/>
    <property type="match status" value="1"/>
</dbReference>
<dbReference type="InterPro" id="IPR017452">
    <property type="entry name" value="GPCR_Rhodpsn_7TM"/>
</dbReference>
<sequence>MKSSEYYINIGYGIETKVVVALALLGNTAVLVVLLLAPGRISVQRFLMANLSWADLCMGLYLLMVATQDLVSLGSYFNYAIDWQLGWGCQIAGFLTVFASELSVFTLAVITGERWYALTRAIHLTKRLTLWGPAQLMAFGWFMAILLGALPLLGVSSYSKTSICLPMELNSGGAVAYLVFLLLFNGVAFLLVACAYWQMYRAVAGHGGGGAAPAASSADTAIAKKMALLVFTDFACWAPVAFFGLTAVGGMPLIGVTDSKILLVFFYPLNACCNPYLYAILTKQYRRDLLLLLSRDCQLAQRRVESRFVTFVSNGPLRHKQSTWQVFETNL</sequence>
<feature type="transmembrane region" description="Helical" evidence="8">
    <location>
        <begin position="234"/>
        <end position="255"/>
    </location>
</feature>
<evidence type="ECO:0000256" key="5">
    <source>
        <dbReference type="ARBA" id="ARBA00022737"/>
    </source>
</evidence>
<name>A0A1D2NAQ9_ORCCI</name>
<dbReference type="OMA" id="NNVEMEL"/>